<keyword evidence="1" id="KW-0378">Hydrolase</keyword>
<evidence type="ECO:0000313" key="1">
    <source>
        <dbReference type="EMBL" id="SHH92902.1"/>
    </source>
</evidence>
<organism evidence="1 2">
    <name type="scientific">Marivita hallyeonensis</name>
    <dbReference type="NCBI Taxonomy" id="996342"/>
    <lineage>
        <taxon>Bacteria</taxon>
        <taxon>Pseudomonadati</taxon>
        <taxon>Pseudomonadota</taxon>
        <taxon>Alphaproteobacteria</taxon>
        <taxon>Rhodobacterales</taxon>
        <taxon>Roseobacteraceae</taxon>
        <taxon>Marivita</taxon>
    </lineage>
</organism>
<reference evidence="1 2" key="1">
    <citation type="submission" date="2016-11" db="EMBL/GenBank/DDBJ databases">
        <authorList>
            <person name="Jaros S."/>
            <person name="Januszkiewicz K."/>
            <person name="Wedrychowicz H."/>
        </authorList>
    </citation>
    <scope>NUCLEOTIDE SEQUENCE [LARGE SCALE GENOMIC DNA]</scope>
    <source>
        <strain evidence="1 2">DSM 29431</strain>
    </source>
</reference>
<dbReference type="STRING" id="996342.SAMN05443551_3619"/>
<gene>
    <name evidence="1" type="ORF">SAMN05443551_3619</name>
</gene>
<dbReference type="SUPFAM" id="SSF53187">
    <property type="entry name" value="Zn-dependent exopeptidases"/>
    <property type="match status" value="1"/>
</dbReference>
<dbReference type="Proteomes" id="UP000184221">
    <property type="component" value="Unassembled WGS sequence"/>
</dbReference>
<dbReference type="GO" id="GO:0016787">
    <property type="term" value="F:hydrolase activity"/>
    <property type="evidence" value="ECO:0007669"/>
    <property type="project" value="UniProtKB-KW"/>
</dbReference>
<dbReference type="AlphaFoldDB" id="A0A1M5WZV6"/>
<dbReference type="Gene3D" id="3.40.630.40">
    <property type="entry name" value="Zn-dependent exopeptidases"/>
    <property type="match status" value="1"/>
</dbReference>
<accession>A0A1M5WZV6</accession>
<dbReference type="EMBL" id="FQXC01000005">
    <property type="protein sequence ID" value="SHH92902.1"/>
    <property type="molecule type" value="Genomic_DNA"/>
</dbReference>
<evidence type="ECO:0000313" key="2">
    <source>
        <dbReference type="Proteomes" id="UP000184221"/>
    </source>
</evidence>
<name>A0A1M5WZV6_9RHOB</name>
<protein>
    <submittedName>
        <fullName evidence="1">Predicted N-formylglutamate amidohydrolase</fullName>
    </submittedName>
</protein>
<keyword evidence="2" id="KW-1185">Reference proteome</keyword>
<dbReference type="InterPro" id="IPR007709">
    <property type="entry name" value="N-FG_amidohydro"/>
</dbReference>
<dbReference type="Pfam" id="PF05013">
    <property type="entry name" value="FGase"/>
    <property type="match status" value="1"/>
</dbReference>
<sequence length="299" mass="33501">MSFHANLEHWRCQFTRLLPHSAILVLPLTVLRPYCAIPFPAQLNYLMRSGDDVTMTFEPYHIHGESRSSRWLITCDHAYNTVPPELGGTLGLTDADMSRHIAFDPGAAGVTLALADALGAPAILANYSRLVIDPNRGEDDPTLLMRLYDGSVIPGNRFVDEAEKERRLNAYYRPYHEALSSLAERREDTVIVAIHSYTRQLKSRPSRPWHIGILHAYDSRLSDPLIALLEAEPDLVVGRNQPYPGHLPGDAIDRHALHHGRQNTLIELRNDLIETEASQAAWGERLAPLLEAALEQTSD</sequence>
<proteinExistence type="predicted"/>